<dbReference type="InterPro" id="IPR050683">
    <property type="entry name" value="Bact_Polysacc_Export_ATP-bd"/>
</dbReference>
<evidence type="ECO:0000256" key="1">
    <source>
        <dbReference type="ARBA" id="ARBA00005417"/>
    </source>
</evidence>
<dbReference type="PANTHER" id="PTHR46743:SF2">
    <property type="entry name" value="TEICHOIC ACIDS EXPORT ATP-BINDING PROTEIN TAGH"/>
    <property type="match status" value="1"/>
</dbReference>
<dbReference type="Gene3D" id="2.70.50.60">
    <property type="entry name" value="abc- transporter (atp binding component) like domain"/>
    <property type="match status" value="1"/>
</dbReference>
<keyword evidence="3" id="KW-0547">Nucleotide-binding</keyword>
<dbReference type="AlphaFoldDB" id="H6NSX4"/>
<sequence length="408" mass="46259">MDNNVAIEVKNVTKTYKLYKKHSDRFKEALSPFRKNYHTNFYALNDISFKVRRGEIIGIIGKNGSGKSTVLKIITGVLSPTEGKVDVNGKISALLELGAGFNGEYTGIENIYLNGLMLGFSREEMQKKIDSIIDFAEIGEFINQPVKSYSSGMFARLAFSVAINVDPDILIVDEALAVGDLKFQLKCMEKFNEFRVRGKTILFVSHDINSIKRYCNRVVWINEGRMIAEGDAERLCDKYTDYLKYGKIMLSEEGEGVVDNSSNLQLRSDIIGYIESVKIFDSEMNQLEEVQHGNDVYVHIDFFMNRTDIKSIVIGLAIHTIDDFYVCGLNSLLDNMDIDYKFGKNTIIVKYKDFNLLGGTYYFDAALFESNAHVPIDYKAKIKTFFVEAPYKGEGLCIIPHEWSMKGD</sequence>
<dbReference type="InterPro" id="IPR027417">
    <property type="entry name" value="P-loop_NTPase"/>
</dbReference>
<dbReference type="PROSITE" id="PS50893">
    <property type="entry name" value="ABC_TRANSPORTER_2"/>
    <property type="match status" value="1"/>
</dbReference>
<evidence type="ECO:0000259" key="6">
    <source>
        <dbReference type="PROSITE" id="PS50893"/>
    </source>
</evidence>
<proteinExistence type="inferred from homology"/>
<dbReference type="Pfam" id="PF14524">
    <property type="entry name" value="Wzt_C"/>
    <property type="match status" value="1"/>
</dbReference>
<name>H6NSX4_9BACL</name>
<dbReference type="KEGG" id="pmq:PM3016_548"/>
<dbReference type="CDD" id="cd10147">
    <property type="entry name" value="Wzt_C-like"/>
    <property type="match status" value="1"/>
</dbReference>
<evidence type="ECO:0000256" key="2">
    <source>
        <dbReference type="ARBA" id="ARBA00022448"/>
    </source>
</evidence>
<evidence type="ECO:0000256" key="3">
    <source>
        <dbReference type="ARBA" id="ARBA00022741"/>
    </source>
</evidence>
<accession>H6NSX4</accession>
<dbReference type="GO" id="GO:0016887">
    <property type="term" value="F:ATP hydrolysis activity"/>
    <property type="evidence" value="ECO:0007669"/>
    <property type="project" value="InterPro"/>
</dbReference>
<keyword evidence="5" id="KW-1278">Translocase</keyword>
<evidence type="ECO:0000256" key="4">
    <source>
        <dbReference type="ARBA" id="ARBA00022840"/>
    </source>
</evidence>
<dbReference type="STRING" id="1116391.PM3016_548"/>
<reference evidence="7 8" key="1">
    <citation type="journal article" date="2012" name="J. Bacteriol.">
        <title>Complete Genome Sequence of Paenibacillus mucilaginosus 3016, a Bacterium Functional as Microbial Fertilizer.</title>
        <authorList>
            <person name="Ma M."/>
            <person name="Wang Z."/>
            <person name="Li L."/>
            <person name="Jiang X."/>
            <person name="Guan D."/>
            <person name="Cao F."/>
            <person name="Chen H."/>
            <person name="Wang X."/>
            <person name="Shen D."/>
            <person name="Du B."/>
            <person name="Li J."/>
        </authorList>
    </citation>
    <scope>NUCLEOTIDE SEQUENCE [LARGE SCALE GENOMIC DNA]</scope>
    <source>
        <strain evidence="7 8">3016</strain>
    </source>
</reference>
<feature type="domain" description="ABC transporter" evidence="6">
    <location>
        <begin position="7"/>
        <end position="248"/>
    </location>
</feature>
<dbReference type="InterPro" id="IPR003439">
    <property type="entry name" value="ABC_transporter-like_ATP-bd"/>
</dbReference>
<dbReference type="GO" id="GO:0005524">
    <property type="term" value="F:ATP binding"/>
    <property type="evidence" value="ECO:0007669"/>
    <property type="project" value="UniProtKB-KW"/>
</dbReference>
<dbReference type="PANTHER" id="PTHR46743">
    <property type="entry name" value="TEICHOIC ACIDS EXPORT ATP-BINDING PROTEIN TAGH"/>
    <property type="match status" value="1"/>
</dbReference>
<dbReference type="Pfam" id="PF00005">
    <property type="entry name" value="ABC_tran"/>
    <property type="match status" value="1"/>
</dbReference>
<dbReference type="Gene3D" id="3.40.50.300">
    <property type="entry name" value="P-loop containing nucleotide triphosphate hydrolases"/>
    <property type="match status" value="1"/>
</dbReference>
<dbReference type="SMART" id="SM00382">
    <property type="entry name" value="AAA"/>
    <property type="match status" value="1"/>
</dbReference>
<evidence type="ECO:0000313" key="7">
    <source>
        <dbReference type="EMBL" id="AFC27515.1"/>
    </source>
</evidence>
<dbReference type="GO" id="GO:0016020">
    <property type="term" value="C:membrane"/>
    <property type="evidence" value="ECO:0007669"/>
    <property type="project" value="InterPro"/>
</dbReference>
<evidence type="ECO:0000256" key="5">
    <source>
        <dbReference type="ARBA" id="ARBA00022967"/>
    </source>
</evidence>
<dbReference type="InterPro" id="IPR015860">
    <property type="entry name" value="ABC_transpr_TagH-like"/>
</dbReference>
<evidence type="ECO:0000313" key="8">
    <source>
        <dbReference type="Proteomes" id="UP000007523"/>
    </source>
</evidence>
<dbReference type="GO" id="GO:0140359">
    <property type="term" value="F:ABC-type transporter activity"/>
    <property type="evidence" value="ECO:0007669"/>
    <property type="project" value="InterPro"/>
</dbReference>
<protein>
    <submittedName>
        <fullName evidence="7">Teichoic acid export ABC transporter family protein</fullName>
    </submittedName>
</protein>
<organism evidence="7 8">
    <name type="scientific">Paenibacillus mucilaginosus 3016</name>
    <dbReference type="NCBI Taxonomy" id="1116391"/>
    <lineage>
        <taxon>Bacteria</taxon>
        <taxon>Bacillati</taxon>
        <taxon>Bacillota</taxon>
        <taxon>Bacilli</taxon>
        <taxon>Bacillales</taxon>
        <taxon>Paenibacillaceae</taxon>
        <taxon>Paenibacillus</taxon>
    </lineage>
</organism>
<dbReference type="InterPro" id="IPR003593">
    <property type="entry name" value="AAA+_ATPase"/>
</dbReference>
<keyword evidence="2" id="KW-0813">Transport</keyword>
<dbReference type="EMBL" id="CP003235">
    <property type="protein sequence ID" value="AFC27515.1"/>
    <property type="molecule type" value="Genomic_DNA"/>
</dbReference>
<keyword evidence="4" id="KW-0067">ATP-binding</keyword>
<dbReference type="RefSeq" id="WP_014368367.1">
    <property type="nucleotide sequence ID" value="NC_016935.1"/>
</dbReference>
<dbReference type="HOGENOM" id="CLU_000604_101_1_9"/>
<dbReference type="InterPro" id="IPR017871">
    <property type="entry name" value="ABC_transporter-like_CS"/>
</dbReference>
<gene>
    <name evidence="7" type="ORF">PM3016_548</name>
</gene>
<keyword evidence="8" id="KW-1185">Reference proteome</keyword>
<dbReference type="Proteomes" id="UP000007523">
    <property type="component" value="Chromosome"/>
</dbReference>
<dbReference type="InterPro" id="IPR029439">
    <property type="entry name" value="Wzt_C"/>
</dbReference>
<comment type="similarity">
    <text evidence="1">Belongs to the ABC transporter superfamily.</text>
</comment>
<dbReference type="CDD" id="cd03220">
    <property type="entry name" value="ABC_KpsT_Wzt"/>
    <property type="match status" value="1"/>
</dbReference>
<dbReference type="PROSITE" id="PS00211">
    <property type="entry name" value="ABC_TRANSPORTER_1"/>
    <property type="match status" value="1"/>
</dbReference>
<dbReference type="SUPFAM" id="SSF52540">
    <property type="entry name" value="P-loop containing nucleoside triphosphate hydrolases"/>
    <property type="match status" value="1"/>
</dbReference>